<accession>A0AAN9T4F1</accession>
<comment type="caution">
    <text evidence="1">The sequence shown here is derived from an EMBL/GenBank/DDBJ whole genome shotgun (WGS) entry which is preliminary data.</text>
</comment>
<dbReference type="AlphaFoldDB" id="A0AAN9T4F1"/>
<name>A0AAN9T4F1_PSOTE</name>
<dbReference type="Proteomes" id="UP001386955">
    <property type="component" value="Unassembled WGS sequence"/>
</dbReference>
<reference evidence="1 2" key="1">
    <citation type="submission" date="2024-01" db="EMBL/GenBank/DDBJ databases">
        <title>The genomes of 5 underutilized Papilionoideae crops provide insights into root nodulation and disease resistanc.</title>
        <authorList>
            <person name="Jiang F."/>
        </authorList>
    </citation>
    <scope>NUCLEOTIDE SEQUENCE [LARGE SCALE GENOMIC DNA]</scope>
    <source>
        <strain evidence="1">DUOXIRENSHENG_FW03</strain>
        <tissue evidence="1">Leaves</tissue>
    </source>
</reference>
<proteinExistence type="predicted"/>
<dbReference type="EMBL" id="JAYMYS010000001">
    <property type="protein sequence ID" value="KAK7412042.1"/>
    <property type="molecule type" value="Genomic_DNA"/>
</dbReference>
<organism evidence="1 2">
    <name type="scientific">Psophocarpus tetragonolobus</name>
    <name type="common">Winged bean</name>
    <name type="synonym">Dolichos tetragonolobus</name>
    <dbReference type="NCBI Taxonomy" id="3891"/>
    <lineage>
        <taxon>Eukaryota</taxon>
        <taxon>Viridiplantae</taxon>
        <taxon>Streptophyta</taxon>
        <taxon>Embryophyta</taxon>
        <taxon>Tracheophyta</taxon>
        <taxon>Spermatophyta</taxon>
        <taxon>Magnoliopsida</taxon>
        <taxon>eudicotyledons</taxon>
        <taxon>Gunneridae</taxon>
        <taxon>Pentapetalae</taxon>
        <taxon>rosids</taxon>
        <taxon>fabids</taxon>
        <taxon>Fabales</taxon>
        <taxon>Fabaceae</taxon>
        <taxon>Papilionoideae</taxon>
        <taxon>50 kb inversion clade</taxon>
        <taxon>NPAAA clade</taxon>
        <taxon>indigoferoid/millettioid clade</taxon>
        <taxon>Phaseoleae</taxon>
        <taxon>Psophocarpus</taxon>
    </lineage>
</organism>
<keyword evidence="2" id="KW-1185">Reference proteome</keyword>
<gene>
    <name evidence="1" type="ORF">VNO78_03488</name>
</gene>
<evidence type="ECO:0000313" key="1">
    <source>
        <dbReference type="EMBL" id="KAK7412042.1"/>
    </source>
</evidence>
<protein>
    <submittedName>
        <fullName evidence="1">Uncharacterized protein</fullName>
    </submittedName>
</protein>
<sequence>MVVSINVVKVVVDYGDLCPWAMPKVLKEWLTLSKWVVLHHVTDELILMMDKDNESQHLVARKLKRLVLYTSFNSKGSRIQRFVYSKLLLFATAYNFITYTDTKVQYPIIY</sequence>
<evidence type="ECO:0000313" key="2">
    <source>
        <dbReference type="Proteomes" id="UP001386955"/>
    </source>
</evidence>